<dbReference type="PROSITE" id="PS50011">
    <property type="entry name" value="PROTEIN_KINASE_DOM"/>
    <property type="match status" value="1"/>
</dbReference>
<evidence type="ECO:0000256" key="7">
    <source>
        <dbReference type="ARBA" id="ARBA00022840"/>
    </source>
</evidence>
<dbReference type="PANTHER" id="PTHR43289">
    <property type="entry name" value="MITOGEN-ACTIVATED PROTEIN KINASE KINASE KINASE 20-RELATED"/>
    <property type="match status" value="1"/>
</dbReference>
<accession>A0ABY5DRG5</accession>
<dbReference type="EMBL" id="CP098502">
    <property type="protein sequence ID" value="UTI64625.1"/>
    <property type="molecule type" value="Genomic_DNA"/>
</dbReference>
<dbReference type="Gene3D" id="1.10.510.10">
    <property type="entry name" value="Transferase(Phosphotransferase) domain 1"/>
    <property type="match status" value="1"/>
</dbReference>
<dbReference type="PROSITE" id="PS00108">
    <property type="entry name" value="PROTEIN_KINASE_ST"/>
    <property type="match status" value="1"/>
</dbReference>
<feature type="transmembrane region" description="Helical" evidence="12">
    <location>
        <begin position="332"/>
        <end position="354"/>
    </location>
</feature>
<keyword evidence="3" id="KW-0808">Transferase</keyword>
<evidence type="ECO:0000256" key="5">
    <source>
        <dbReference type="ARBA" id="ARBA00022741"/>
    </source>
</evidence>
<evidence type="ECO:0000256" key="11">
    <source>
        <dbReference type="SAM" id="MobiDB-lite"/>
    </source>
</evidence>
<keyword evidence="16" id="KW-1185">Reference proteome</keyword>
<feature type="domain" description="PASTA" evidence="14">
    <location>
        <begin position="555"/>
        <end position="622"/>
    </location>
</feature>
<dbReference type="InterPro" id="IPR017441">
    <property type="entry name" value="Protein_kinase_ATP_BS"/>
</dbReference>
<feature type="domain" description="Protein kinase" evidence="13">
    <location>
        <begin position="15"/>
        <end position="278"/>
    </location>
</feature>
<protein>
    <recommendedName>
        <fullName evidence="1">non-specific serine/threonine protein kinase</fullName>
        <ecNumber evidence="1">2.7.11.1</ecNumber>
    </recommendedName>
</protein>
<feature type="domain" description="PASTA" evidence="14">
    <location>
        <begin position="488"/>
        <end position="554"/>
    </location>
</feature>
<feature type="region of interest" description="Disordered" evidence="11">
    <location>
        <begin position="453"/>
        <end position="472"/>
    </location>
</feature>
<feature type="domain" description="PASTA" evidence="14">
    <location>
        <begin position="355"/>
        <end position="420"/>
    </location>
</feature>
<dbReference type="EC" id="2.7.11.1" evidence="1"/>
<dbReference type="SMART" id="SM00220">
    <property type="entry name" value="S_TKc"/>
    <property type="match status" value="1"/>
</dbReference>
<feature type="compositionally biased region" description="Basic and acidic residues" evidence="11">
    <location>
        <begin position="453"/>
        <end position="464"/>
    </location>
</feature>
<keyword evidence="4" id="KW-0677">Repeat</keyword>
<evidence type="ECO:0000313" key="15">
    <source>
        <dbReference type="EMBL" id="UTI64625.1"/>
    </source>
</evidence>
<dbReference type="CDD" id="cd06577">
    <property type="entry name" value="PASTA_pknB"/>
    <property type="match status" value="4"/>
</dbReference>
<dbReference type="NCBIfam" id="NF033483">
    <property type="entry name" value="PknB_PASTA_kin"/>
    <property type="match status" value="1"/>
</dbReference>
<comment type="catalytic activity">
    <reaction evidence="9">
        <text>L-seryl-[protein] + ATP = O-phospho-L-seryl-[protein] + ADP + H(+)</text>
        <dbReference type="Rhea" id="RHEA:17989"/>
        <dbReference type="Rhea" id="RHEA-COMP:9863"/>
        <dbReference type="Rhea" id="RHEA-COMP:11604"/>
        <dbReference type="ChEBI" id="CHEBI:15378"/>
        <dbReference type="ChEBI" id="CHEBI:29999"/>
        <dbReference type="ChEBI" id="CHEBI:30616"/>
        <dbReference type="ChEBI" id="CHEBI:83421"/>
        <dbReference type="ChEBI" id="CHEBI:456216"/>
        <dbReference type="EC" id="2.7.11.1"/>
    </reaction>
</comment>
<proteinExistence type="predicted"/>
<reference evidence="15 16" key="1">
    <citation type="submission" date="2022-06" db="EMBL/GenBank/DDBJ databases">
        <title>Paraconexibacter antarcticus.</title>
        <authorList>
            <person name="Kim C.S."/>
        </authorList>
    </citation>
    <scope>NUCLEOTIDE SEQUENCE [LARGE SCALE GENOMIC DNA]</scope>
    <source>
        <strain evidence="15 16">02-257</strain>
    </source>
</reference>
<evidence type="ECO:0000256" key="6">
    <source>
        <dbReference type="ARBA" id="ARBA00022777"/>
    </source>
</evidence>
<dbReference type="Gene3D" id="3.30.10.20">
    <property type="match status" value="4"/>
</dbReference>
<dbReference type="SUPFAM" id="SSF56112">
    <property type="entry name" value="Protein kinase-like (PK-like)"/>
    <property type="match status" value="1"/>
</dbReference>
<dbReference type="RefSeq" id="WP_254571325.1">
    <property type="nucleotide sequence ID" value="NZ_CP098502.1"/>
</dbReference>
<dbReference type="GO" id="GO:0016301">
    <property type="term" value="F:kinase activity"/>
    <property type="evidence" value="ECO:0007669"/>
    <property type="project" value="UniProtKB-KW"/>
</dbReference>
<evidence type="ECO:0000256" key="9">
    <source>
        <dbReference type="ARBA" id="ARBA00048679"/>
    </source>
</evidence>
<dbReference type="PROSITE" id="PS00107">
    <property type="entry name" value="PROTEIN_KINASE_ATP"/>
    <property type="match status" value="1"/>
</dbReference>
<evidence type="ECO:0000313" key="16">
    <source>
        <dbReference type="Proteomes" id="UP001056035"/>
    </source>
</evidence>
<feature type="region of interest" description="Disordered" evidence="11">
    <location>
        <begin position="588"/>
        <end position="656"/>
    </location>
</feature>
<dbReference type="InterPro" id="IPR011009">
    <property type="entry name" value="Kinase-like_dom_sf"/>
</dbReference>
<comment type="catalytic activity">
    <reaction evidence="8">
        <text>L-threonyl-[protein] + ATP = O-phospho-L-threonyl-[protein] + ADP + H(+)</text>
        <dbReference type="Rhea" id="RHEA:46608"/>
        <dbReference type="Rhea" id="RHEA-COMP:11060"/>
        <dbReference type="Rhea" id="RHEA-COMP:11605"/>
        <dbReference type="ChEBI" id="CHEBI:15378"/>
        <dbReference type="ChEBI" id="CHEBI:30013"/>
        <dbReference type="ChEBI" id="CHEBI:30616"/>
        <dbReference type="ChEBI" id="CHEBI:61977"/>
        <dbReference type="ChEBI" id="CHEBI:456216"/>
        <dbReference type="EC" id="2.7.11.1"/>
    </reaction>
</comment>
<evidence type="ECO:0000259" key="13">
    <source>
        <dbReference type="PROSITE" id="PS50011"/>
    </source>
</evidence>
<keyword evidence="7 10" id="KW-0067">ATP-binding</keyword>
<keyword evidence="5 10" id="KW-0547">Nucleotide-binding</keyword>
<gene>
    <name evidence="15" type="primary">pknB</name>
    <name evidence="15" type="ORF">NBH00_00085</name>
</gene>
<name>A0ABY5DRG5_9ACTN</name>
<keyword evidence="12" id="KW-0812">Transmembrane</keyword>
<feature type="domain" description="PASTA" evidence="14">
    <location>
        <begin position="421"/>
        <end position="487"/>
    </location>
</feature>
<dbReference type="Pfam" id="PF03793">
    <property type="entry name" value="PASTA"/>
    <property type="match status" value="4"/>
</dbReference>
<dbReference type="SUPFAM" id="SSF54184">
    <property type="entry name" value="Penicillin-binding protein 2x (pbp-2x), c-terminal domain"/>
    <property type="match status" value="1"/>
</dbReference>
<evidence type="ECO:0000256" key="2">
    <source>
        <dbReference type="ARBA" id="ARBA00022527"/>
    </source>
</evidence>
<organism evidence="15 16">
    <name type="scientific">Paraconexibacter antarcticus</name>
    <dbReference type="NCBI Taxonomy" id="2949664"/>
    <lineage>
        <taxon>Bacteria</taxon>
        <taxon>Bacillati</taxon>
        <taxon>Actinomycetota</taxon>
        <taxon>Thermoleophilia</taxon>
        <taxon>Solirubrobacterales</taxon>
        <taxon>Paraconexibacteraceae</taxon>
        <taxon>Paraconexibacter</taxon>
    </lineage>
</organism>
<dbReference type="InterPro" id="IPR000719">
    <property type="entry name" value="Prot_kinase_dom"/>
</dbReference>
<keyword evidence="12" id="KW-0472">Membrane</keyword>
<keyword evidence="12" id="KW-1133">Transmembrane helix</keyword>
<dbReference type="Proteomes" id="UP001056035">
    <property type="component" value="Chromosome"/>
</dbReference>
<dbReference type="PANTHER" id="PTHR43289:SF6">
    <property type="entry name" value="SERINE_THREONINE-PROTEIN KINASE NEKL-3"/>
    <property type="match status" value="1"/>
</dbReference>
<evidence type="ECO:0000256" key="3">
    <source>
        <dbReference type="ARBA" id="ARBA00022679"/>
    </source>
</evidence>
<dbReference type="InterPro" id="IPR008271">
    <property type="entry name" value="Ser/Thr_kinase_AS"/>
</dbReference>
<dbReference type="CDD" id="cd14014">
    <property type="entry name" value="STKc_PknB_like"/>
    <property type="match status" value="1"/>
</dbReference>
<dbReference type="SMART" id="SM00740">
    <property type="entry name" value="PASTA"/>
    <property type="match status" value="4"/>
</dbReference>
<evidence type="ECO:0000259" key="14">
    <source>
        <dbReference type="PROSITE" id="PS51178"/>
    </source>
</evidence>
<dbReference type="Gene3D" id="3.30.200.20">
    <property type="entry name" value="Phosphorylase Kinase, domain 1"/>
    <property type="match status" value="1"/>
</dbReference>
<evidence type="ECO:0000256" key="4">
    <source>
        <dbReference type="ARBA" id="ARBA00022737"/>
    </source>
</evidence>
<evidence type="ECO:0000256" key="10">
    <source>
        <dbReference type="PROSITE-ProRule" id="PRU10141"/>
    </source>
</evidence>
<evidence type="ECO:0000256" key="1">
    <source>
        <dbReference type="ARBA" id="ARBA00012513"/>
    </source>
</evidence>
<keyword evidence="6 15" id="KW-0418">Kinase</keyword>
<dbReference type="InterPro" id="IPR005543">
    <property type="entry name" value="PASTA_dom"/>
</dbReference>
<keyword evidence="2" id="KW-0723">Serine/threonine-protein kinase</keyword>
<dbReference type="PROSITE" id="PS51178">
    <property type="entry name" value="PASTA"/>
    <property type="match status" value="4"/>
</dbReference>
<evidence type="ECO:0000256" key="12">
    <source>
        <dbReference type="SAM" id="Phobius"/>
    </source>
</evidence>
<feature type="binding site" evidence="10">
    <location>
        <position position="44"/>
    </location>
    <ligand>
        <name>ATP</name>
        <dbReference type="ChEBI" id="CHEBI:30616"/>
    </ligand>
</feature>
<feature type="compositionally biased region" description="Polar residues" evidence="11">
    <location>
        <begin position="612"/>
        <end position="622"/>
    </location>
</feature>
<sequence>MTGRPVEGTIIDGRYRILNRLGSGGMADVYCAEDLQLGRKVALKMLYRRFAEDGEFVERFRREASSAAGLQHPNVVGVYDRGEEDGTQYIAMEYLEGQTLKDIVRDGGPLPPARAVDLVEQVLKAARFAHKRGIIHRDLKPHNVIVDAEDRAKVTDFGIALAGASDMTQTGSIMGTAQYLSPEQAQGEPVDARSDLYSVGIMLYELLTGSVPFDGDSAVSIALKQVSAAPVPPSQRNPAVTPALERVVLRALAKDPADRPQDAEAFIAELEAARHGLPAAPATMATAYVPPAPDTYGSTSSYELAAMYGVPTEPPPAVVREPLPPEDREGRWWVGLLAALVVVGLVVGAVLLLAGGKKVTVPAVVGADQATAEIKLRDQGFSTDTVTKTDDQPKGTVLGQSPGAGAKVKKGTTVTLTVSDGPGQGIIPDVTGKGRRAAYKALRAAGFKVTEREQNDDTVKKDHVISTSPPVNSQFDRGQTVISVVSLGPSKVAVPQLTGSTLDEAQAAADDAGLKLKVTEQDSTDKDPGTVLAQDQAAGTMVAKGTVVTITVAKKPDATAVPDVTGKTASDAVTELSGAGFKVVQKQQDVATPDQDGTVLKQDPAAPKTLKPGQTVTITIGSFNPDLNPEPGTTGTTPTTTTTTTGTTPTTPGTTP</sequence>
<feature type="region of interest" description="Disordered" evidence="11">
    <location>
        <begin position="384"/>
        <end position="404"/>
    </location>
</feature>
<feature type="compositionally biased region" description="Low complexity" evidence="11">
    <location>
        <begin position="631"/>
        <end position="656"/>
    </location>
</feature>
<evidence type="ECO:0000256" key="8">
    <source>
        <dbReference type="ARBA" id="ARBA00047899"/>
    </source>
</evidence>
<dbReference type="Pfam" id="PF00069">
    <property type="entry name" value="Pkinase"/>
    <property type="match status" value="1"/>
</dbReference>